<name>A0AAU7TIE3_9ACTN</name>
<feature type="compositionally biased region" description="Basic and acidic residues" evidence="1">
    <location>
        <begin position="107"/>
        <end position="118"/>
    </location>
</feature>
<organism evidence="2">
    <name type="scientific">Kribbella sp. HUAS MG21</name>
    <dbReference type="NCBI Taxonomy" id="3160966"/>
    <lineage>
        <taxon>Bacteria</taxon>
        <taxon>Bacillati</taxon>
        <taxon>Actinomycetota</taxon>
        <taxon>Actinomycetes</taxon>
        <taxon>Propionibacteriales</taxon>
        <taxon>Kribbellaceae</taxon>
        <taxon>Kribbella</taxon>
    </lineage>
</organism>
<dbReference type="EMBL" id="CP158165">
    <property type="protein sequence ID" value="XBV26528.1"/>
    <property type="molecule type" value="Genomic_DNA"/>
</dbReference>
<dbReference type="RefSeq" id="WP_350279326.1">
    <property type="nucleotide sequence ID" value="NZ_CP158165.1"/>
</dbReference>
<protein>
    <submittedName>
        <fullName evidence="2">Uncharacterized protein</fullName>
    </submittedName>
</protein>
<reference evidence="2" key="1">
    <citation type="submission" date="2024-06" db="EMBL/GenBank/DDBJ databases">
        <title>Kribbella sp. strain HUAS MG21 genome sequences.</title>
        <authorList>
            <person name="Mo P."/>
        </authorList>
    </citation>
    <scope>NUCLEOTIDE SEQUENCE</scope>
    <source>
        <strain evidence="2">HUAS MG21</strain>
    </source>
</reference>
<sequence length="126" mass="14316">MNLTDMSERAYWAEFAKRPGMFIGGTGLRGIEAYLMGYDAHSERHGGPGLQGWTEWLTSKLGYDCNHTWPGKVRHLALTDPWPHHDLSAEQEHQVTKTIFELLDQFLSEREPNGDPDPRACPPQPD</sequence>
<evidence type="ECO:0000313" key="2">
    <source>
        <dbReference type="EMBL" id="XBV26528.1"/>
    </source>
</evidence>
<proteinExistence type="predicted"/>
<accession>A0AAU7TIE3</accession>
<feature type="region of interest" description="Disordered" evidence="1">
    <location>
        <begin position="107"/>
        <end position="126"/>
    </location>
</feature>
<dbReference type="AlphaFoldDB" id="A0AAU7TIE3"/>
<evidence type="ECO:0000256" key="1">
    <source>
        <dbReference type="SAM" id="MobiDB-lite"/>
    </source>
</evidence>
<gene>
    <name evidence="2" type="ORF">ABN611_08875</name>
</gene>